<organism evidence="2 3">
    <name type="scientific">Rotaria sordida</name>
    <dbReference type="NCBI Taxonomy" id="392033"/>
    <lineage>
        <taxon>Eukaryota</taxon>
        <taxon>Metazoa</taxon>
        <taxon>Spiralia</taxon>
        <taxon>Gnathifera</taxon>
        <taxon>Rotifera</taxon>
        <taxon>Eurotatoria</taxon>
        <taxon>Bdelloidea</taxon>
        <taxon>Philodinida</taxon>
        <taxon>Philodinidae</taxon>
        <taxon>Rotaria</taxon>
    </lineage>
</organism>
<evidence type="ECO:0000313" key="2">
    <source>
        <dbReference type="EMBL" id="CAF1363897.1"/>
    </source>
</evidence>
<evidence type="ECO:0000256" key="1">
    <source>
        <dbReference type="SAM" id="MobiDB-lite"/>
    </source>
</evidence>
<protein>
    <submittedName>
        <fullName evidence="2">Uncharacterized protein</fullName>
    </submittedName>
</protein>
<feature type="region of interest" description="Disordered" evidence="1">
    <location>
        <begin position="123"/>
        <end position="149"/>
    </location>
</feature>
<comment type="caution">
    <text evidence="2">The sequence shown here is derived from an EMBL/GenBank/DDBJ whole genome shotgun (WGS) entry which is preliminary data.</text>
</comment>
<name>A0A815IHU3_9BILA</name>
<reference evidence="2" key="1">
    <citation type="submission" date="2021-02" db="EMBL/GenBank/DDBJ databases">
        <authorList>
            <person name="Nowell W R."/>
        </authorList>
    </citation>
    <scope>NUCLEOTIDE SEQUENCE</scope>
</reference>
<feature type="compositionally biased region" description="Low complexity" evidence="1">
    <location>
        <begin position="123"/>
        <end position="139"/>
    </location>
</feature>
<gene>
    <name evidence="2" type="ORF">ZHD862_LOCUS31224</name>
</gene>
<evidence type="ECO:0000313" key="3">
    <source>
        <dbReference type="Proteomes" id="UP000663864"/>
    </source>
</evidence>
<sequence length="156" mass="18044">MRKLFQEADPQMSSTMKLELLLAKVNPSYRLDLSKQKPKDSDEFEIMAKDLKNTYLAFDVMEQNTPSITLFPTKASPVSFDTPPYSSSNRHPSTPYNNYNDNNYQNVNTSCYNLHFPTNTNYSPRYSSSNSSYRHNQTSLQQSSDNWQIGAYYNPH</sequence>
<dbReference type="Proteomes" id="UP000663864">
    <property type="component" value="Unassembled WGS sequence"/>
</dbReference>
<proteinExistence type="predicted"/>
<feature type="non-terminal residue" evidence="2">
    <location>
        <position position="156"/>
    </location>
</feature>
<accession>A0A815IHU3</accession>
<dbReference type="EMBL" id="CAJNOT010003096">
    <property type="protein sequence ID" value="CAF1363897.1"/>
    <property type="molecule type" value="Genomic_DNA"/>
</dbReference>
<dbReference type="AlphaFoldDB" id="A0A815IHU3"/>